<evidence type="ECO:0000313" key="3">
    <source>
        <dbReference type="Proteomes" id="UP000265566"/>
    </source>
</evidence>
<dbReference type="Gramene" id="rna44497">
    <property type="protein sequence ID" value="RHN38545.1"/>
    <property type="gene ID" value="gene44497"/>
</dbReference>
<dbReference type="AlphaFoldDB" id="Q1STP1"/>
<protein>
    <submittedName>
        <fullName evidence="1">Uncharacterized protein</fullName>
    </submittedName>
</protein>
<name>Q1STP1_MEDTR</name>
<dbReference type="Proteomes" id="UP000265566">
    <property type="component" value="Chromosome 8"/>
</dbReference>
<gene>
    <name evidence="1" type="ORF">MtrDRAFT_AC136139g20v2</name>
    <name evidence="2" type="ORF">MtrunA17_Chr8g0334371</name>
</gene>
<sequence>MATIMEIFRTLQQMQGTYDRIITYLPLILESLNDFQQRPFFFSVTKGHCFCKVRLFSQHFMLIPNTKYLCVS</sequence>
<evidence type="ECO:0000313" key="1">
    <source>
        <dbReference type="EMBL" id="ABE93048.1"/>
    </source>
</evidence>
<dbReference type="EMBL" id="PSQE01000008">
    <property type="protein sequence ID" value="RHN38545.1"/>
    <property type="molecule type" value="Genomic_DNA"/>
</dbReference>
<organism evidence="1">
    <name type="scientific">Medicago truncatula</name>
    <name type="common">Barrel medic</name>
    <name type="synonym">Medicago tribuloides</name>
    <dbReference type="NCBI Taxonomy" id="3880"/>
    <lineage>
        <taxon>Eukaryota</taxon>
        <taxon>Viridiplantae</taxon>
        <taxon>Streptophyta</taxon>
        <taxon>Embryophyta</taxon>
        <taxon>Tracheophyta</taxon>
        <taxon>Spermatophyta</taxon>
        <taxon>Magnoliopsida</taxon>
        <taxon>eudicotyledons</taxon>
        <taxon>Gunneridae</taxon>
        <taxon>Pentapetalae</taxon>
        <taxon>rosids</taxon>
        <taxon>fabids</taxon>
        <taxon>Fabales</taxon>
        <taxon>Fabaceae</taxon>
        <taxon>Papilionoideae</taxon>
        <taxon>50 kb inversion clade</taxon>
        <taxon>NPAAA clade</taxon>
        <taxon>Hologalegina</taxon>
        <taxon>IRL clade</taxon>
        <taxon>Trifolieae</taxon>
        <taxon>Medicago</taxon>
    </lineage>
</organism>
<reference evidence="1" key="1">
    <citation type="submission" date="2006-03" db="EMBL/GenBank/DDBJ databases">
        <authorList>
            <person name="Shaull S."/>
            <person name="Lin S."/>
            <person name="Dixon R."/>
            <person name="May G."/>
            <person name="Sumner L."/>
            <person name="Gonzales B."/>
            <person name="Cook D."/>
            <person name="Kim D."/>
            <person name="Roe B.A."/>
        </authorList>
    </citation>
    <scope>NUCLEOTIDE SEQUENCE</scope>
</reference>
<reference evidence="1" key="2">
    <citation type="submission" date="2007-04" db="EMBL/GenBank/DDBJ databases">
        <authorList>
            <consortium name="The International Medicago Genome Annotation Group"/>
        </authorList>
    </citation>
    <scope>NUCLEOTIDE SEQUENCE</scope>
</reference>
<proteinExistence type="predicted"/>
<reference evidence="2" key="4">
    <citation type="journal article" date="2018" name="Nat. Plants">
        <title>Whole-genome landscape of Medicago truncatula symbiotic genes.</title>
        <authorList>
            <person name="Pecrix Y."/>
            <person name="Gamas P."/>
            <person name="Carrere S."/>
        </authorList>
    </citation>
    <scope>NUCLEOTIDE SEQUENCE</scope>
    <source>
        <tissue evidence="2">Leaves</tissue>
    </source>
</reference>
<reference evidence="3" key="3">
    <citation type="journal article" date="2018" name="Nat. Plants">
        <title>Whole-genome landscape of Medicago truncatula symbiotic genes.</title>
        <authorList>
            <person name="Pecrix Y."/>
            <person name="Staton S.E."/>
            <person name="Sallet E."/>
            <person name="Lelandais-Briere C."/>
            <person name="Moreau S."/>
            <person name="Carrere S."/>
            <person name="Blein T."/>
            <person name="Jardinaud M.F."/>
            <person name="Latrasse D."/>
            <person name="Zouine M."/>
            <person name="Zahm M."/>
            <person name="Kreplak J."/>
            <person name="Mayjonade B."/>
            <person name="Satge C."/>
            <person name="Perez M."/>
            <person name="Cauet S."/>
            <person name="Marande W."/>
            <person name="Chantry-Darmon C."/>
            <person name="Lopez-Roques C."/>
            <person name="Bouchez O."/>
            <person name="Berard A."/>
            <person name="Debelle F."/>
            <person name="Munos S."/>
            <person name="Bendahmane A."/>
            <person name="Berges H."/>
            <person name="Niebel A."/>
            <person name="Buitink J."/>
            <person name="Frugier F."/>
            <person name="Benhamed M."/>
            <person name="Crespi M."/>
            <person name="Gouzy J."/>
            <person name="Gamas P."/>
        </authorList>
    </citation>
    <scope>NUCLEOTIDE SEQUENCE [LARGE SCALE GENOMIC DNA]</scope>
    <source>
        <strain evidence="3">cv. Jemalong A17</strain>
    </source>
</reference>
<evidence type="ECO:0000313" key="2">
    <source>
        <dbReference type="EMBL" id="RHN38545.1"/>
    </source>
</evidence>
<dbReference type="EMBL" id="AC136139">
    <property type="protein sequence ID" value="ABE93048.1"/>
    <property type="molecule type" value="Genomic_DNA"/>
</dbReference>
<accession>Q1STP1</accession>